<keyword evidence="3" id="KW-1185">Reference proteome</keyword>
<proteinExistence type="predicted"/>
<accession>A0A9W8YZW9</accession>
<organism evidence="2 3">
    <name type="scientific">Gnomoniopsis smithogilvyi</name>
    <dbReference type="NCBI Taxonomy" id="1191159"/>
    <lineage>
        <taxon>Eukaryota</taxon>
        <taxon>Fungi</taxon>
        <taxon>Dikarya</taxon>
        <taxon>Ascomycota</taxon>
        <taxon>Pezizomycotina</taxon>
        <taxon>Sordariomycetes</taxon>
        <taxon>Sordariomycetidae</taxon>
        <taxon>Diaporthales</taxon>
        <taxon>Gnomoniaceae</taxon>
        <taxon>Gnomoniopsis</taxon>
    </lineage>
</organism>
<feature type="compositionally biased region" description="Polar residues" evidence="1">
    <location>
        <begin position="1"/>
        <end position="11"/>
    </location>
</feature>
<feature type="compositionally biased region" description="Polar residues" evidence="1">
    <location>
        <begin position="20"/>
        <end position="36"/>
    </location>
</feature>
<name>A0A9W8YZW9_9PEZI</name>
<dbReference type="EMBL" id="JAPEVB010000001">
    <property type="protein sequence ID" value="KAJ4396277.1"/>
    <property type="molecule type" value="Genomic_DNA"/>
</dbReference>
<feature type="region of interest" description="Disordered" evidence="1">
    <location>
        <begin position="286"/>
        <end position="305"/>
    </location>
</feature>
<evidence type="ECO:0000313" key="3">
    <source>
        <dbReference type="Proteomes" id="UP001140453"/>
    </source>
</evidence>
<gene>
    <name evidence="2" type="ORF">N0V93_000496</name>
</gene>
<protein>
    <submittedName>
        <fullName evidence="2">Uncharacterized protein</fullName>
    </submittedName>
</protein>
<dbReference type="AlphaFoldDB" id="A0A9W8YZW9"/>
<dbReference type="Proteomes" id="UP001140453">
    <property type="component" value="Unassembled WGS sequence"/>
</dbReference>
<dbReference type="OrthoDB" id="3189033at2759"/>
<feature type="region of interest" description="Disordered" evidence="1">
    <location>
        <begin position="314"/>
        <end position="348"/>
    </location>
</feature>
<comment type="caution">
    <text evidence="2">The sequence shown here is derived from an EMBL/GenBank/DDBJ whole genome shotgun (WGS) entry which is preliminary data.</text>
</comment>
<evidence type="ECO:0000256" key="1">
    <source>
        <dbReference type="SAM" id="MobiDB-lite"/>
    </source>
</evidence>
<evidence type="ECO:0000313" key="2">
    <source>
        <dbReference type="EMBL" id="KAJ4396277.1"/>
    </source>
</evidence>
<reference evidence="2" key="1">
    <citation type="submission" date="2022-10" db="EMBL/GenBank/DDBJ databases">
        <title>Tapping the CABI collections for fungal endophytes: first genome assemblies for Collariella, Neodidymelliopsis, Ascochyta clinopodiicola, Didymella pomorum, Didymosphaeria variabile, Neocosmospora piperis and Neocucurbitaria cava.</title>
        <authorList>
            <person name="Hill R."/>
        </authorList>
    </citation>
    <scope>NUCLEOTIDE SEQUENCE</scope>
    <source>
        <strain evidence="2">IMI 355082</strain>
    </source>
</reference>
<sequence>MTHNRTPQSPAMSDDIYAATPQQTGVTQRSAPNSPHANAEELEAASLLEKSIDNGYENPPALPPRRPSTLTARGPPPGPNQPLAFHRSKEQVMAYMIPLPPPLRSDGQSIDVPQRYMLYVPPAPDLLKPSPSSGMKERKRDKCVRKWQAEVRKAKTENRHVASFKGFYHATVRGAVYCLALIQRSELTFLSRLPRKTLRDLYFVHPIAERTEARRKFELVKEEFRRNNHIAKRDFWIGVVILPFAQGVDIAIPVGGGFSEVTLVWMIVTGSAWKTSSGMLQRLRFKDDSPTRGGQDGQENVYRNDDVTEDLNEGAEASATQGDPEKGKTSRWKKGKDKKPPVDTSFYPSTSLDKMSHYIRAACYARDPEIFPDVGQPSTETEVLRSIGWGPEARESEDPDGDLAWQMQKTTDDLKVVVTKAAKTWAKFCATYVVDPEKALREEEKARVKNLKREEKEKRKSLARAVE</sequence>
<feature type="region of interest" description="Disordered" evidence="1">
    <location>
        <begin position="1"/>
        <end position="84"/>
    </location>
</feature>